<comment type="subcellular location">
    <subcellularLocation>
        <location evidence="1">Cell membrane</location>
        <topology evidence="1">Multi-pass membrane protein</topology>
    </subcellularLocation>
</comment>
<dbReference type="InterPro" id="IPR001851">
    <property type="entry name" value="ABC_transp_permease"/>
</dbReference>
<feature type="transmembrane region" description="Helical" evidence="9">
    <location>
        <begin position="229"/>
        <end position="253"/>
    </location>
</feature>
<feature type="transmembrane region" description="Helical" evidence="9">
    <location>
        <begin position="6"/>
        <end position="25"/>
    </location>
</feature>
<evidence type="ECO:0000256" key="3">
    <source>
        <dbReference type="ARBA" id="ARBA00022475"/>
    </source>
</evidence>
<dbReference type="PATRIC" id="fig|1031711.3.peg.3920"/>
<evidence type="ECO:0000256" key="7">
    <source>
        <dbReference type="ARBA" id="ARBA00023136"/>
    </source>
</evidence>
<keyword evidence="3" id="KW-1003">Cell membrane</keyword>
<protein>
    <submittedName>
        <fullName evidence="10">Putative amino acid transmembrane protein</fullName>
    </submittedName>
</protein>
<evidence type="ECO:0000313" key="10">
    <source>
        <dbReference type="EMBL" id="AEG71337.1"/>
    </source>
</evidence>
<evidence type="ECO:0000256" key="2">
    <source>
        <dbReference type="ARBA" id="ARBA00022448"/>
    </source>
</evidence>
<accession>F6G9W9</accession>
<evidence type="ECO:0000256" key="9">
    <source>
        <dbReference type="SAM" id="Phobius"/>
    </source>
</evidence>
<sequence length="293" mass="30956">MRRAMTQLLLFNITNGLIIGAFYVLMALGLSLILNLSNVINFAHGGFLVIGGYLAYTITPYVGFWGALLLAPPLTAAIGLVLERLLIRRVYGRDPLYSLLLTFGLAFIFEDGTRFIWGAQGKPVTIPAALSQPLSNAFFFITGYRLFMVATVAVTVALLFLLLRRTRLGIRIRAGTLDLETVAALGINVGRLRALNFGVGIFLAGLSGVLAAGQLGLEPTMGTGLLMPSFIAIIVGGVGSLTGTLLGGLLIGVASGITAVFVPAASEAVIYVMMALVLLLRPRGLLGEEGMLT</sequence>
<dbReference type="EMBL" id="CP002820">
    <property type="protein sequence ID" value="AEG71337.1"/>
    <property type="molecule type" value="Genomic_DNA"/>
</dbReference>
<dbReference type="PANTHER" id="PTHR11795">
    <property type="entry name" value="BRANCHED-CHAIN AMINO ACID TRANSPORT SYSTEM PERMEASE PROTEIN LIVH"/>
    <property type="match status" value="1"/>
</dbReference>
<feature type="transmembrane region" description="Helical" evidence="9">
    <location>
        <begin position="62"/>
        <end position="83"/>
    </location>
</feature>
<keyword evidence="2" id="KW-0813">Transport</keyword>
<proteinExistence type="inferred from homology"/>
<keyword evidence="10" id="KW-0614">Plasmid</keyword>
<dbReference type="GO" id="GO:0005886">
    <property type="term" value="C:plasma membrane"/>
    <property type="evidence" value="ECO:0007669"/>
    <property type="project" value="UniProtKB-SubCell"/>
</dbReference>
<name>F6G9W9_RALS8</name>
<feature type="transmembrane region" description="Helical" evidence="9">
    <location>
        <begin position="137"/>
        <end position="163"/>
    </location>
</feature>
<evidence type="ECO:0000256" key="6">
    <source>
        <dbReference type="ARBA" id="ARBA00022989"/>
    </source>
</evidence>
<gene>
    <name evidence="10" type="primary">livH1</name>
    <name evidence="10" type="ordered locus">RSPO_m00699</name>
</gene>
<dbReference type="Pfam" id="PF02653">
    <property type="entry name" value="BPD_transp_2"/>
    <property type="match status" value="1"/>
</dbReference>
<dbReference type="CDD" id="cd06582">
    <property type="entry name" value="TM_PBP1_LivH_like"/>
    <property type="match status" value="1"/>
</dbReference>
<dbReference type="GO" id="GO:0006865">
    <property type="term" value="P:amino acid transport"/>
    <property type="evidence" value="ECO:0007669"/>
    <property type="project" value="UniProtKB-KW"/>
</dbReference>
<organism evidence="10 11">
    <name type="scientific">Ralstonia solanacearum (strain Po82)</name>
    <dbReference type="NCBI Taxonomy" id="1031711"/>
    <lineage>
        <taxon>Bacteria</taxon>
        <taxon>Pseudomonadati</taxon>
        <taxon>Pseudomonadota</taxon>
        <taxon>Betaproteobacteria</taxon>
        <taxon>Burkholderiales</taxon>
        <taxon>Burkholderiaceae</taxon>
        <taxon>Ralstonia</taxon>
        <taxon>Ralstonia solanacearum species complex</taxon>
    </lineage>
</organism>
<dbReference type="KEGG" id="rsn:RSPO_m00699"/>
<dbReference type="GO" id="GO:0022857">
    <property type="term" value="F:transmembrane transporter activity"/>
    <property type="evidence" value="ECO:0007669"/>
    <property type="project" value="InterPro"/>
</dbReference>
<dbReference type="PANTHER" id="PTHR11795:SF442">
    <property type="entry name" value="ABC TRANSPORTER ATP-BINDING PROTEIN"/>
    <property type="match status" value="1"/>
</dbReference>
<keyword evidence="7 9" id="KW-0472">Membrane</keyword>
<dbReference type="Proteomes" id="UP000007953">
    <property type="component" value="Plasmid megaplasmid"/>
</dbReference>
<geneLocation type="plasmid" evidence="11"/>
<evidence type="ECO:0000313" key="11">
    <source>
        <dbReference type="Proteomes" id="UP000007953"/>
    </source>
</evidence>
<feature type="transmembrane region" description="Helical" evidence="9">
    <location>
        <begin position="260"/>
        <end position="280"/>
    </location>
</feature>
<keyword evidence="4 9" id="KW-0812">Transmembrane</keyword>
<reference evidence="10 11" key="1">
    <citation type="journal article" date="2011" name="J. Bacteriol.">
        <title>Complete genome sequence of the plant pathogen Ralstonia solanacearum strain Po82.</title>
        <authorList>
            <person name="Xu J."/>
            <person name="Zheng H.J."/>
            <person name="Liu L."/>
            <person name="Pan Z.C."/>
            <person name="Prior P."/>
            <person name="Tang B."/>
            <person name="Xu J.S."/>
            <person name="Zhang H."/>
            <person name="Tian Q."/>
            <person name="Zhang L.Q."/>
            <person name="Feng J."/>
        </authorList>
    </citation>
    <scope>NUCLEOTIDE SEQUENCE [LARGE SCALE GENOMIC DNA]</scope>
    <source>
        <strain evidence="11">Po82</strain>
    </source>
</reference>
<dbReference type="AlphaFoldDB" id="F6G9W9"/>
<feature type="transmembrane region" description="Helical" evidence="9">
    <location>
        <begin position="194"/>
        <end position="217"/>
    </location>
</feature>
<keyword evidence="6 9" id="KW-1133">Transmembrane helix</keyword>
<dbReference type="InterPro" id="IPR052157">
    <property type="entry name" value="BCAA_transport_permease"/>
</dbReference>
<dbReference type="HOGENOM" id="CLU_039929_2_1_4"/>
<comment type="similarity">
    <text evidence="8">Belongs to the binding-protein-dependent transport system permease family. LivHM subfamily.</text>
</comment>
<evidence type="ECO:0000256" key="8">
    <source>
        <dbReference type="ARBA" id="ARBA00037998"/>
    </source>
</evidence>
<evidence type="ECO:0000256" key="4">
    <source>
        <dbReference type="ARBA" id="ARBA00022692"/>
    </source>
</evidence>
<evidence type="ECO:0000256" key="1">
    <source>
        <dbReference type="ARBA" id="ARBA00004651"/>
    </source>
</evidence>
<feature type="transmembrane region" description="Helical" evidence="9">
    <location>
        <begin position="95"/>
        <end position="117"/>
    </location>
</feature>
<keyword evidence="5" id="KW-0029">Amino-acid transport</keyword>
<evidence type="ECO:0000256" key="5">
    <source>
        <dbReference type="ARBA" id="ARBA00022970"/>
    </source>
</evidence>